<evidence type="ECO:0000259" key="2">
    <source>
        <dbReference type="SMART" id="SM01063"/>
    </source>
</evidence>
<dbReference type="GO" id="GO:0031012">
    <property type="term" value="C:extracellular matrix"/>
    <property type="evidence" value="ECO:0007669"/>
    <property type="project" value="TreeGrafter"/>
</dbReference>
<dbReference type="Pfam" id="PF09478">
    <property type="entry name" value="CBM49"/>
    <property type="match status" value="1"/>
</dbReference>
<gene>
    <name evidence="3" type="ORF">DLAC_10953</name>
</gene>
<evidence type="ECO:0000256" key="1">
    <source>
        <dbReference type="SAM" id="SignalP"/>
    </source>
</evidence>
<reference evidence="3 4" key="1">
    <citation type="submission" date="2015-12" db="EMBL/GenBank/DDBJ databases">
        <title>Dictyostelia acquired genes for synthesis and detection of signals that induce cell-type specialization by lateral gene transfer from prokaryotes.</title>
        <authorList>
            <person name="Gloeckner G."/>
            <person name="Schaap P."/>
        </authorList>
    </citation>
    <scope>NUCLEOTIDE SEQUENCE [LARGE SCALE GENOMIC DNA]</scope>
    <source>
        <strain evidence="3 4">TK</strain>
    </source>
</reference>
<dbReference type="OMA" id="DWSWAKP"/>
<name>A0A151Z2S9_TIELA</name>
<feature type="signal peptide" evidence="1">
    <location>
        <begin position="1"/>
        <end position="23"/>
    </location>
</feature>
<dbReference type="FunCoup" id="A0A151Z2S9">
    <property type="interactions" value="738"/>
</dbReference>
<keyword evidence="4" id="KW-1185">Reference proteome</keyword>
<proteinExistence type="predicted"/>
<comment type="caution">
    <text evidence="3">The sequence shown here is derived from an EMBL/GenBank/DDBJ whole genome shotgun (WGS) entry which is preliminary data.</text>
</comment>
<evidence type="ECO:0000313" key="4">
    <source>
        <dbReference type="Proteomes" id="UP000076078"/>
    </source>
</evidence>
<feature type="chain" id="PRO_5007592786" description="Carbohydrate binding domain-containing protein" evidence="1">
    <location>
        <begin position="24"/>
        <end position="304"/>
    </location>
</feature>
<dbReference type="Proteomes" id="UP000076078">
    <property type="component" value="Unassembled WGS sequence"/>
</dbReference>
<dbReference type="PANTHER" id="PTHR33239">
    <property type="entry name" value="CELLULOSE-BINDING DOMAIN-CONTAINING PROTEIN-RELATED"/>
    <property type="match status" value="1"/>
</dbReference>
<keyword evidence="1" id="KW-0732">Signal</keyword>
<dbReference type="AlphaFoldDB" id="A0A151Z2S9"/>
<dbReference type="GO" id="GO:0005201">
    <property type="term" value="F:extracellular matrix structural constituent"/>
    <property type="evidence" value="ECO:0007669"/>
    <property type="project" value="TreeGrafter"/>
</dbReference>
<dbReference type="GO" id="GO:0030246">
    <property type="term" value="F:carbohydrate binding"/>
    <property type="evidence" value="ECO:0007669"/>
    <property type="project" value="InterPro"/>
</dbReference>
<organism evidence="3 4">
    <name type="scientific">Tieghemostelium lacteum</name>
    <name type="common">Slime mold</name>
    <name type="synonym">Dictyostelium lacteum</name>
    <dbReference type="NCBI Taxonomy" id="361077"/>
    <lineage>
        <taxon>Eukaryota</taxon>
        <taxon>Amoebozoa</taxon>
        <taxon>Evosea</taxon>
        <taxon>Eumycetozoa</taxon>
        <taxon>Dictyostelia</taxon>
        <taxon>Dictyosteliales</taxon>
        <taxon>Raperosteliaceae</taxon>
        <taxon>Tieghemostelium</taxon>
    </lineage>
</organism>
<sequence length="304" mass="33973">MYFKNYLLLLCISTVLLVGSVQSRCTDGCDLLIYGDALHPTVKDWSWASTRKFDNDKPTHSGNRSITWVVKNYEGIYMHLEHPIDPAKVSIVSLWVHGGTTGGQKLYVRFTKAGTPVSKDFFLWGKESICGNSSGILAGKWIQATINTNFLEPGLYDGIQILTLGTEDQGRVYVDDIMAMKRCATDPYRNYNAPIVCASKDCCMISAKPDNTSSWVQNGIEVQQYNGVIKNMNKKAITCLEFAGDWFSPRDVKKDIWGVEFTENGNFAIPAWKFPMAPGTEFTFGCVSKKGPVSFKVTYIEFAK</sequence>
<dbReference type="SMART" id="SM01063">
    <property type="entry name" value="CBM49"/>
    <property type="match status" value="1"/>
</dbReference>
<dbReference type="InParanoid" id="A0A151Z2S9"/>
<dbReference type="GO" id="GO:0030198">
    <property type="term" value="P:extracellular matrix organization"/>
    <property type="evidence" value="ECO:0007669"/>
    <property type="project" value="TreeGrafter"/>
</dbReference>
<dbReference type="InterPro" id="IPR019028">
    <property type="entry name" value="CBM_49"/>
</dbReference>
<feature type="domain" description="Carbohydrate binding" evidence="2">
    <location>
        <begin position="205"/>
        <end position="291"/>
    </location>
</feature>
<evidence type="ECO:0000313" key="3">
    <source>
        <dbReference type="EMBL" id="KYQ88260.1"/>
    </source>
</evidence>
<dbReference type="OrthoDB" id="17643at2759"/>
<accession>A0A151Z2S9</accession>
<dbReference type="Gene3D" id="2.60.120.430">
    <property type="entry name" value="Galactose-binding lectin"/>
    <property type="match status" value="1"/>
</dbReference>
<protein>
    <recommendedName>
        <fullName evidence="2">Carbohydrate binding domain-containing protein</fullName>
    </recommendedName>
</protein>
<dbReference type="EMBL" id="LODT01000051">
    <property type="protein sequence ID" value="KYQ88260.1"/>
    <property type="molecule type" value="Genomic_DNA"/>
</dbReference>
<dbReference type="InterPro" id="IPR052879">
    <property type="entry name" value="Dd_Spore_Germination_Stalk"/>
</dbReference>